<keyword evidence="3" id="KW-1185">Reference proteome</keyword>
<reference evidence="2 3" key="1">
    <citation type="submission" date="2023-03" db="EMBL/GenBank/DDBJ databases">
        <title>Fodinicurvata sp. CAU 1616 isolated from sea sendiment.</title>
        <authorList>
            <person name="Kim W."/>
        </authorList>
    </citation>
    <scope>NUCLEOTIDE SEQUENCE [LARGE SCALE GENOMIC DNA]</scope>
    <source>
        <strain evidence="2 3">CAU 1616</strain>
    </source>
</reference>
<dbReference type="SUPFAM" id="SSF53335">
    <property type="entry name" value="S-adenosyl-L-methionine-dependent methyltransferases"/>
    <property type="match status" value="1"/>
</dbReference>
<evidence type="ECO:0000313" key="3">
    <source>
        <dbReference type="Proteomes" id="UP001215503"/>
    </source>
</evidence>
<proteinExistence type="predicted"/>
<keyword evidence="2" id="KW-0489">Methyltransferase</keyword>
<organism evidence="2 3">
    <name type="scientific">Aquibaculum arenosum</name>
    <dbReference type="NCBI Taxonomy" id="3032591"/>
    <lineage>
        <taxon>Bacteria</taxon>
        <taxon>Pseudomonadati</taxon>
        <taxon>Pseudomonadota</taxon>
        <taxon>Alphaproteobacteria</taxon>
        <taxon>Rhodospirillales</taxon>
        <taxon>Rhodovibrionaceae</taxon>
        <taxon>Aquibaculum</taxon>
    </lineage>
</organism>
<dbReference type="PANTHER" id="PTHR43591">
    <property type="entry name" value="METHYLTRANSFERASE"/>
    <property type="match status" value="1"/>
</dbReference>
<dbReference type="InterPro" id="IPR029063">
    <property type="entry name" value="SAM-dependent_MTases_sf"/>
</dbReference>
<accession>A0ABT5YHI0</accession>
<gene>
    <name evidence="2" type="ORF">P2G67_00230</name>
</gene>
<dbReference type="GO" id="GO:0032259">
    <property type="term" value="P:methylation"/>
    <property type="evidence" value="ECO:0007669"/>
    <property type="project" value="UniProtKB-KW"/>
</dbReference>
<feature type="domain" description="Methyltransferase type 11" evidence="1">
    <location>
        <begin position="70"/>
        <end position="163"/>
    </location>
</feature>
<comment type="caution">
    <text evidence="2">The sequence shown here is derived from an EMBL/GenBank/DDBJ whole genome shotgun (WGS) entry which is preliminary data.</text>
</comment>
<dbReference type="InterPro" id="IPR013216">
    <property type="entry name" value="Methyltransf_11"/>
</dbReference>
<dbReference type="Proteomes" id="UP001215503">
    <property type="component" value="Unassembled WGS sequence"/>
</dbReference>
<dbReference type="CDD" id="cd02440">
    <property type="entry name" value="AdoMet_MTases"/>
    <property type="match status" value="1"/>
</dbReference>
<dbReference type="RefSeq" id="WP_275818866.1">
    <property type="nucleotide sequence ID" value="NZ_JARHUD010000001.1"/>
</dbReference>
<keyword evidence="2" id="KW-0808">Transferase</keyword>
<evidence type="ECO:0000259" key="1">
    <source>
        <dbReference type="Pfam" id="PF08241"/>
    </source>
</evidence>
<sequence length="218" mass="23758">MSKNENADRERQEWLAKVYEAGGDTRLLAEHYDAWAARYDDDMVHLGYTNPALTVGLAGRFIQEPAARLLDAGAGTGIIGRLLSLLGYENIVAMDLSQGMLDRARELGVYRELHSMDMGKRLGFEDDCFDGCTAIGVLTVGHAPPAALDELVRVVRPGGVLIFSVTDKAFESGFGAKMQALADAGRWQHVAESKPYIPLPGAMGERGHGSRMFVYRVA</sequence>
<protein>
    <submittedName>
        <fullName evidence="2">Class I SAM-dependent methyltransferase</fullName>
    </submittedName>
</protein>
<dbReference type="EMBL" id="JARHUD010000001">
    <property type="protein sequence ID" value="MDF2094396.1"/>
    <property type="molecule type" value="Genomic_DNA"/>
</dbReference>
<dbReference type="GO" id="GO:0008168">
    <property type="term" value="F:methyltransferase activity"/>
    <property type="evidence" value="ECO:0007669"/>
    <property type="project" value="UniProtKB-KW"/>
</dbReference>
<dbReference type="PANTHER" id="PTHR43591:SF110">
    <property type="entry name" value="RHODANESE DOMAIN-CONTAINING PROTEIN"/>
    <property type="match status" value="1"/>
</dbReference>
<dbReference type="Pfam" id="PF08241">
    <property type="entry name" value="Methyltransf_11"/>
    <property type="match status" value="1"/>
</dbReference>
<evidence type="ECO:0000313" key="2">
    <source>
        <dbReference type="EMBL" id="MDF2094396.1"/>
    </source>
</evidence>
<name>A0ABT5YHI0_9PROT</name>
<dbReference type="Gene3D" id="3.40.50.150">
    <property type="entry name" value="Vaccinia Virus protein VP39"/>
    <property type="match status" value="1"/>
</dbReference>